<evidence type="ECO:0000256" key="3">
    <source>
        <dbReference type="SAM" id="SignalP"/>
    </source>
</evidence>
<dbReference type="PROSITE" id="PS51450">
    <property type="entry name" value="LRR"/>
    <property type="match status" value="1"/>
</dbReference>
<keyword evidence="1" id="KW-0433">Leucine-rich repeat</keyword>
<accession>A0A2A7B8Z3</accession>
<dbReference type="SUPFAM" id="SSF52058">
    <property type="entry name" value="L domain-like"/>
    <property type="match status" value="1"/>
</dbReference>
<keyword evidence="2" id="KW-0677">Repeat</keyword>
<dbReference type="PROSITE" id="PS51257">
    <property type="entry name" value="PROKAR_LIPOPROTEIN"/>
    <property type="match status" value="1"/>
</dbReference>
<dbReference type="Gene3D" id="3.80.10.10">
    <property type="entry name" value="Ribonuclease Inhibitor"/>
    <property type="match status" value="1"/>
</dbReference>
<dbReference type="EMBL" id="NOUV01000005">
    <property type="protein sequence ID" value="PDX87815.1"/>
    <property type="molecule type" value="Genomic_DNA"/>
</dbReference>
<name>A0A2A7B8Z3_9FIRM</name>
<proteinExistence type="predicted"/>
<dbReference type="OrthoDB" id="1863564at2"/>
<dbReference type="PANTHER" id="PTHR46652:SF3">
    <property type="entry name" value="LEUCINE-RICH REPEAT-CONTAINING PROTEIN 9"/>
    <property type="match status" value="1"/>
</dbReference>
<keyword evidence="3" id="KW-0732">Signal</keyword>
<dbReference type="Proteomes" id="UP000220904">
    <property type="component" value="Unassembled WGS sequence"/>
</dbReference>
<organism evidence="4 5">
    <name type="scientific">Faecalibacterium prausnitzii</name>
    <dbReference type="NCBI Taxonomy" id="853"/>
    <lineage>
        <taxon>Bacteria</taxon>
        <taxon>Bacillati</taxon>
        <taxon>Bacillota</taxon>
        <taxon>Clostridia</taxon>
        <taxon>Eubacteriales</taxon>
        <taxon>Oscillospiraceae</taxon>
        <taxon>Faecalibacterium</taxon>
    </lineage>
</organism>
<dbReference type="AlphaFoldDB" id="A0A2A7B8Z3"/>
<evidence type="ECO:0000313" key="5">
    <source>
        <dbReference type="Proteomes" id="UP000220904"/>
    </source>
</evidence>
<reference evidence="4 5" key="1">
    <citation type="journal article" date="2017" name="Front. Microbiol.">
        <title>New Insights into the Diversity of the Genus Faecalibacterium.</title>
        <authorList>
            <person name="Benevides L."/>
            <person name="Burman S."/>
            <person name="Martin R."/>
            <person name="Robert V."/>
            <person name="Thomas M."/>
            <person name="Miquel S."/>
            <person name="Chain F."/>
            <person name="Sokol H."/>
            <person name="Bermudez-Humaran L.G."/>
            <person name="Morrison M."/>
            <person name="Langella P."/>
            <person name="Azevedo V.A."/>
            <person name="Chatel J.M."/>
            <person name="Soares S."/>
        </authorList>
    </citation>
    <scope>NUCLEOTIDE SEQUENCE [LARGE SCALE GENOMIC DNA]</scope>
    <source>
        <strain evidence="4 5">AHMP21</strain>
    </source>
</reference>
<gene>
    <name evidence="4" type="ORF">CHR60_01960</name>
</gene>
<dbReference type="PANTHER" id="PTHR46652">
    <property type="entry name" value="LEUCINE-RICH REPEAT AND IQ DOMAIN-CONTAINING PROTEIN 1-RELATED"/>
    <property type="match status" value="1"/>
</dbReference>
<evidence type="ECO:0008006" key="6">
    <source>
        <dbReference type="Google" id="ProtNLM"/>
    </source>
</evidence>
<dbReference type="InterPro" id="IPR032675">
    <property type="entry name" value="LRR_dom_sf"/>
</dbReference>
<sequence>MRRTKLFVWVLAVALLLCACTGRPNQNLPDGRSDLTKWVVSERQVEIPSQTVEHGEDYVIQWEDPAMEAHIRFVLNKPEGDILHSDVWEIQVLRISANGVDAAWTEPTEGAVFNTADSAKNASYLAEGGNLENLTSLNDLRHFDSLQVFYYTAKVPYDSLTDLSGLEACTGLKVLSLYGAKPATLAPLAALTKLESLTLSNCGTLDLSPLEGLQKLEVLGLSSSNELASLEPLTTLPKLRYLSIGTGTTYPSLDPLTRTHIEFLDMGLGVGDEKTCKGLDYEPLTRMPDLKYLDLMNHLDLTADLCKRIAAGSPNLRGLDISYTPAADHSKELQALGIEWLQDPTNRSINEFWRRMIYKLG</sequence>
<comment type="caution">
    <text evidence="4">The sequence shown here is derived from an EMBL/GenBank/DDBJ whole genome shotgun (WGS) entry which is preliminary data.</text>
</comment>
<protein>
    <recommendedName>
        <fullName evidence="6">Leucine Rich repeats (2 copies)</fullName>
    </recommendedName>
</protein>
<dbReference type="InterPro" id="IPR001611">
    <property type="entry name" value="Leu-rich_rpt"/>
</dbReference>
<evidence type="ECO:0000313" key="4">
    <source>
        <dbReference type="EMBL" id="PDX87815.1"/>
    </source>
</evidence>
<feature type="signal peptide" evidence="3">
    <location>
        <begin position="1"/>
        <end position="19"/>
    </location>
</feature>
<dbReference type="RefSeq" id="WP_097791479.1">
    <property type="nucleotide sequence ID" value="NZ_NOUV01000005.1"/>
</dbReference>
<dbReference type="InterPro" id="IPR050836">
    <property type="entry name" value="SDS22/Internalin_LRR"/>
</dbReference>
<feature type="chain" id="PRO_5012789244" description="Leucine Rich repeats (2 copies)" evidence="3">
    <location>
        <begin position="20"/>
        <end position="361"/>
    </location>
</feature>
<evidence type="ECO:0000256" key="1">
    <source>
        <dbReference type="ARBA" id="ARBA00022614"/>
    </source>
</evidence>
<evidence type="ECO:0000256" key="2">
    <source>
        <dbReference type="ARBA" id="ARBA00022737"/>
    </source>
</evidence>